<keyword evidence="3 5" id="KW-0378">Hydrolase</keyword>
<sequence length="720" mass="81749">MFLLQAKDTCYAMQVSESGYLCHVYWGKKVRRLHPEEIVRKISRSMSPSTDGRNLAFSLDNIPLEYPSYGNSDFRNPAFQVQFYDGSTVAVPKYKSHRIYPGKPALSGLPATYVENSEEADSLEIELSDDTAGLRIILLYTAFRDRNVITRSARFQNNGSRKIKILRALSMSVDLPHDRYDMLQLSGAWARERHIYKRALVPGMQSVESRRGASSHQQNPFLALMSKDAGEKSGEIYAVNLVYSGNFFAGAEVDQFATTRFFMGINPFDFSWILGSGEAFQAPEAVLVYSFEGLGGMSRTFHSLYRERLCRGKFRDRARPVLINNWEATYFDFNSEKIMRLVQTASEQGIELFVLDDGWFGNRNDDTTSLGDWTVNLRKIPEGLSGLAKKVIRSGLRFGIWMEPEMVSRDSELYRAHPDWCLHVEGRERTESRNQLVLDLSRQDVCNYLENMITGLLTGAPVSYVKWDMNRNLTEVGSSLLPHERQRETAHRYLLGLYGLLEKIINKFPNLLFEGCAGGGGRFDPGMLYYMPQIWTSDDTDAVERLKIQYGTSLVYPASAMGAHVSAVPNHQVGRMTPLATRCRASLSGDFGFELDLNRLSKSELREIKNEIDFYKKIRELVQFGILYRLRSPFQGDMAAWMYVSDDQKLAYVSCFSVLSVPNAPIDFLRLDGLNPDREYTVTSTGKIYGGDELMNVGFPLPVAEGDFQSWDWLLTAFSN</sequence>
<dbReference type="InterPro" id="IPR002252">
    <property type="entry name" value="Glyco_hydro_36"/>
</dbReference>
<evidence type="ECO:0000256" key="5">
    <source>
        <dbReference type="PIRNR" id="PIRNR005536"/>
    </source>
</evidence>
<gene>
    <name evidence="10" type="primary">agaA</name>
    <name evidence="10" type="ORF">CAFE_15500</name>
</gene>
<comment type="similarity">
    <text evidence="5">Belongs to the glycosyl hydrolase.</text>
</comment>
<dbReference type="InterPro" id="IPR050985">
    <property type="entry name" value="Alpha-glycosidase_related"/>
</dbReference>
<dbReference type="FunFam" id="3.20.20.70:FF:000118">
    <property type="entry name" value="Alpha-galactosidase"/>
    <property type="match status" value="1"/>
</dbReference>
<evidence type="ECO:0000259" key="9">
    <source>
        <dbReference type="Pfam" id="PF16875"/>
    </source>
</evidence>
<dbReference type="OrthoDB" id="9758822at2"/>
<feature type="binding site" evidence="7">
    <location>
        <position position="538"/>
    </location>
    <ligand>
        <name>substrate</name>
    </ligand>
</feature>
<dbReference type="InterPro" id="IPR000111">
    <property type="entry name" value="Glyco_hydro_27/36_CS"/>
</dbReference>
<reference evidence="10 11" key="1">
    <citation type="submission" date="2019-09" db="EMBL/GenBank/DDBJ databases">
        <title>Genome sequence of Clostridium sp. EA1.</title>
        <authorList>
            <person name="Poehlein A."/>
            <person name="Bengelsdorf F.R."/>
            <person name="Daniel R."/>
        </authorList>
    </citation>
    <scope>NUCLEOTIDE SEQUENCE [LARGE SCALE GENOMIC DNA]</scope>
    <source>
        <strain evidence="10 11">EA1</strain>
    </source>
</reference>
<dbReference type="Pfam" id="PF02065">
    <property type="entry name" value="Melibiase"/>
    <property type="match status" value="1"/>
</dbReference>
<dbReference type="InterPro" id="IPR013785">
    <property type="entry name" value="Aldolase_TIM"/>
</dbReference>
<dbReference type="CDD" id="cd14791">
    <property type="entry name" value="GH36"/>
    <property type="match status" value="1"/>
</dbReference>
<feature type="active site" description="Nucleophile" evidence="6">
    <location>
        <position position="468"/>
    </location>
</feature>
<feature type="binding site" evidence="7">
    <location>
        <begin position="356"/>
        <end position="357"/>
    </location>
    <ligand>
        <name>substrate</name>
    </ligand>
</feature>
<dbReference type="InterPro" id="IPR013780">
    <property type="entry name" value="Glyco_hydro_b"/>
</dbReference>
<keyword evidence="4 5" id="KW-0326">Glycosidase</keyword>
<dbReference type="Gene3D" id="2.70.98.60">
    <property type="entry name" value="alpha-galactosidase from lactobacil brevis"/>
    <property type="match status" value="1"/>
</dbReference>
<dbReference type="Pfam" id="PF16874">
    <property type="entry name" value="Glyco_hydro_36C"/>
    <property type="match status" value="1"/>
</dbReference>
<feature type="binding site" evidence="7">
    <location>
        <begin position="466"/>
        <end position="470"/>
    </location>
    <ligand>
        <name>substrate</name>
    </ligand>
</feature>
<evidence type="ECO:0000256" key="3">
    <source>
        <dbReference type="ARBA" id="ARBA00022801"/>
    </source>
</evidence>
<dbReference type="Pfam" id="PF16875">
    <property type="entry name" value="Glyco_hydro_36N"/>
    <property type="match status" value="1"/>
</dbReference>
<protein>
    <recommendedName>
        <fullName evidence="2 5">Alpha-galactosidase</fullName>
        <ecNumber evidence="2 5">3.2.1.22</ecNumber>
    </recommendedName>
</protein>
<evidence type="ECO:0000313" key="10">
    <source>
        <dbReference type="EMBL" id="MVB10852.1"/>
    </source>
</evidence>
<feature type="binding site" evidence="7">
    <location>
        <position position="433"/>
    </location>
    <ligand>
        <name>substrate</name>
    </ligand>
</feature>
<dbReference type="InterPro" id="IPR031704">
    <property type="entry name" value="Glyco_hydro_36_N"/>
</dbReference>
<dbReference type="PANTHER" id="PTHR43053">
    <property type="entry name" value="GLYCOSIDASE FAMILY 31"/>
    <property type="match status" value="1"/>
</dbReference>
<evidence type="ECO:0000256" key="4">
    <source>
        <dbReference type="ARBA" id="ARBA00023295"/>
    </source>
</evidence>
<name>A0A6N8HYL6_9FIRM</name>
<feature type="binding site" evidence="7">
    <location>
        <position position="516"/>
    </location>
    <ligand>
        <name>substrate</name>
    </ligand>
</feature>
<organism evidence="10 11">
    <name type="scientific">Caproicibacter fermentans</name>
    <dbReference type="NCBI Taxonomy" id="2576756"/>
    <lineage>
        <taxon>Bacteria</taxon>
        <taxon>Bacillati</taxon>
        <taxon>Bacillota</taxon>
        <taxon>Clostridia</taxon>
        <taxon>Eubacteriales</taxon>
        <taxon>Acutalibacteraceae</taxon>
        <taxon>Caproicibacter</taxon>
    </lineage>
</organism>
<dbReference type="InterPro" id="IPR031705">
    <property type="entry name" value="Glyco_hydro_36_C"/>
</dbReference>
<dbReference type="Gene3D" id="2.60.40.1180">
    <property type="entry name" value="Golgi alpha-mannosidase II"/>
    <property type="match status" value="1"/>
</dbReference>
<feature type="binding site" evidence="7">
    <location>
        <position position="189"/>
    </location>
    <ligand>
        <name>substrate</name>
    </ligand>
</feature>
<evidence type="ECO:0000259" key="8">
    <source>
        <dbReference type="Pfam" id="PF16874"/>
    </source>
</evidence>
<dbReference type="AlphaFoldDB" id="A0A6N8HYL6"/>
<dbReference type="InterPro" id="IPR038417">
    <property type="entry name" value="Alpga-gal_N_sf"/>
</dbReference>
<dbReference type="PROSITE" id="PS00512">
    <property type="entry name" value="ALPHA_GALACTOSIDASE"/>
    <property type="match status" value="1"/>
</dbReference>
<comment type="caution">
    <text evidence="10">The sequence shown here is derived from an EMBL/GenBank/DDBJ whole genome shotgun (WGS) entry which is preliminary data.</text>
</comment>
<keyword evidence="11" id="KW-1185">Reference proteome</keyword>
<proteinExistence type="inferred from homology"/>
<evidence type="ECO:0000256" key="7">
    <source>
        <dbReference type="PIRSR" id="PIRSR005536-2"/>
    </source>
</evidence>
<dbReference type="EC" id="3.2.1.22" evidence="2 5"/>
<evidence type="ECO:0000256" key="6">
    <source>
        <dbReference type="PIRSR" id="PIRSR005536-1"/>
    </source>
</evidence>
<comment type="catalytic activity">
    <reaction evidence="1 5">
        <text>Hydrolysis of terminal, non-reducing alpha-D-galactose residues in alpha-D-galactosides, including galactose oligosaccharides, galactomannans and galactolipids.</text>
        <dbReference type="EC" id="3.2.1.22"/>
    </reaction>
</comment>
<feature type="domain" description="Glycosyl hydrolase family 36 N-terminal" evidence="9">
    <location>
        <begin position="19"/>
        <end position="274"/>
    </location>
</feature>
<dbReference type="Gene3D" id="3.20.20.70">
    <property type="entry name" value="Aldolase class I"/>
    <property type="match status" value="1"/>
</dbReference>
<dbReference type="GO" id="GO:0004557">
    <property type="term" value="F:alpha-galactosidase activity"/>
    <property type="evidence" value="ECO:0007669"/>
    <property type="project" value="UniProtKB-UniRule"/>
</dbReference>
<dbReference type="PRINTS" id="PR00743">
    <property type="entry name" value="GLHYDRLASE36"/>
</dbReference>
<evidence type="ECO:0000256" key="2">
    <source>
        <dbReference type="ARBA" id="ARBA00012755"/>
    </source>
</evidence>
<dbReference type="SUPFAM" id="SSF51445">
    <property type="entry name" value="(Trans)glycosidases"/>
    <property type="match status" value="1"/>
</dbReference>
<feature type="active site" description="Proton donor" evidence="6">
    <location>
        <position position="538"/>
    </location>
</feature>
<evidence type="ECO:0000313" key="11">
    <source>
        <dbReference type="Proteomes" id="UP000469440"/>
    </source>
</evidence>
<evidence type="ECO:0000256" key="1">
    <source>
        <dbReference type="ARBA" id="ARBA00001255"/>
    </source>
</evidence>
<feature type="domain" description="Glycosyl hydrolase family 36 C-terminal" evidence="8">
    <location>
        <begin position="639"/>
        <end position="715"/>
    </location>
</feature>
<accession>A0A6N8HYL6</accession>
<dbReference type="PANTHER" id="PTHR43053:SF3">
    <property type="entry name" value="ALPHA-GALACTOSIDASE C-RELATED"/>
    <property type="match status" value="1"/>
</dbReference>
<dbReference type="GO" id="GO:0016052">
    <property type="term" value="P:carbohydrate catabolic process"/>
    <property type="evidence" value="ECO:0007669"/>
    <property type="project" value="InterPro"/>
</dbReference>
<dbReference type="PIRSF" id="PIRSF005536">
    <property type="entry name" value="Agal"/>
    <property type="match status" value="1"/>
</dbReference>
<dbReference type="Proteomes" id="UP000469440">
    <property type="component" value="Unassembled WGS sequence"/>
</dbReference>
<dbReference type="InterPro" id="IPR017853">
    <property type="entry name" value="GH"/>
</dbReference>
<dbReference type="EMBL" id="VWXL01000052">
    <property type="protein sequence ID" value="MVB10852.1"/>
    <property type="molecule type" value="Genomic_DNA"/>
</dbReference>